<proteinExistence type="predicted"/>
<organism evidence="1 2">
    <name type="scientific">Paenibacillus thailandensis</name>
    <dbReference type="NCBI Taxonomy" id="393250"/>
    <lineage>
        <taxon>Bacteria</taxon>
        <taxon>Bacillati</taxon>
        <taxon>Bacillota</taxon>
        <taxon>Bacilli</taxon>
        <taxon>Bacillales</taxon>
        <taxon>Paenibacillaceae</taxon>
        <taxon>Paenibacillus</taxon>
    </lineage>
</organism>
<dbReference type="Pfam" id="PF13489">
    <property type="entry name" value="Methyltransf_23"/>
    <property type="match status" value="1"/>
</dbReference>
<dbReference type="InterPro" id="IPR029063">
    <property type="entry name" value="SAM-dependent_MTases_sf"/>
</dbReference>
<keyword evidence="2" id="KW-1185">Reference proteome</keyword>
<dbReference type="GO" id="GO:0008168">
    <property type="term" value="F:methyltransferase activity"/>
    <property type="evidence" value="ECO:0007669"/>
    <property type="project" value="UniProtKB-KW"/>
</dbReference>
<protein>
    <submittedName>
        <fullName evidence="1">Methyltransferase domain-containing protein</fullName>
    </submittedName>
</protein>
<keyword evidence="1" id="KW-0489">Methyltransferase</keyword>
<dbReference type="RefSeq" id="WP_379269272.1">
    <property type="nucleotide sequence ID" value="NZ_JBHUGT010000031.1"/>
</dbReference>
<accession>A0ABW5QRU6</accession>
<name>A0ABW5QRU6_9BACL</name>
<dbReference type="PANTHER" id="PTHR43861">
    <property type="entry name" value="TRANS-ACONITATE 2-METHYLTRANSFERASE-RELATED"/>
    <property type="match status" value="1"/>
</dbReference>
<sequence>MPLTPRLYHWFVRPKWLTKKYIHDHINGHFDLSDGNVLDFGAGTGANCTICKPESNLGIEPDAKRIGLAKKLYPNHRFIEFDTKRISVPDNSIDTILVIAVLHHIPDEQIKAYLREFERILKPNGKIVAIEPYLCQRTRFNNRFMNWYDDGDYIRYEDGYLNLFKNAEYDFQVLKRFKKCFVYNELFFHAAPKSKSSPSFSRFASADEDEMAITGNTIYGLGPD</sequence>
<dbReference type="Proteomes" id="UP001597493">
    <property type="component" value="Unassembled WGS sequence"/>
</dbReference>
<reference evidence="2" key="1">
    <citation type="journal article" date="2019" name="Int. J. Syst. Evol. Microbiol.">
        <title>The Global Catalogue of Microorganisms (GCM) 10K type strain sequencing project: providing services to taxonomists for standard genome sequencing and annotation.</title>
        <authorList>
            <consortium name="The Broad Institute Genomics Platform"/>
            <consortium name="The Broad Institute Genome Sequencing Center for Infectious Disease"/>
            <person name="Wu L."/>
            <person name="Ma J."/>
        </authorList>
    </citation>
    <scope>NUCLEOTIDE SEQUENCE [LARGE SCALE GENOMIC DNA]</scope>
    <source>
        <strain evidence="2">TISTR 1827</strain>
    </source>
</reference>
<comment type="caution">
    <text evidence="1">The sequence shown here is derived from an EMBL/GenBank/DDBJ whole genome shotgun (WGS) entry which is preliminary data.</text>
</comment>
<dbReference type="GO" id="GO:0032259">
    <property type="term" value="P:methylation"/>
    <property type="evidence" value="ECO:0007669"/>
    <property type="project" value="UniProtKB-KW"/>
</dbReference>
<dbReference type="CDD" id="cd02440">
    <property type="entry name" value="AdoMet_MTases"/>
    <property type="match status" value="1"/>
</dbReference>
<evidence type="ECO:0000313" key="1">
    <source>
        <dbReference type="EMBL" id="MFD2659077.1"/>
    </source>
</evidence>
<dbReference type="SUPFAM" id="SSF53335">
    <property type="entry name" value="S-adenosyl-L-methionine-dependent methyltransferases"/>
    <property type="match status" value="1"/>
</dbReference>
<dbReference type="PANTHER" id="PTHR43861:SF1">
    <property type="entry name" value="TRANS-ACONITATE 2-METHYLTRANSFERASE"/>
    <property type="match status" value="1"/>
</dbReference>
<dbReference type="EMBL" id="JBHUMY010000001">
    <property type="protein sequence ID" value="MFD2659077.1"/>
    <property type="molecule type" value="Genomic_DNA"/>
</dbReference>
<dbReference type="Gene3D" id="3.40.50.150">
    <property type="entry name" value="Vaccinia Virus protein VP39"/>
    <property type="match status" value="1"/>
</dbReference>
<keyword evidence="1" id="KW-0808">Transferase</keyword>
<gene>
    <name evidence="1" type="ORF">ACFSW5_02230</name>
</gene>
<evidence type="ECO:0000313" key="2">
    <source>
        <dbReference type="Proteomes" id="UP001597493"/>
    </source>
</evidence>